<gene>
    <name evidence="2" type="ORF">Vafri_12156</name>
</gene>
<sequence>MEVTTSAIHAKERRLYGSLGHRLTPPSGCDSGDRPPTPPRDAMGECVCADVGAPAERWRRSRQWEGTSKVVVTVPPDAVFMCAPPPYAWTRDLYRTDYDLFATI</sequence>
<protein>
    <submittedName>
        <fullName evidence="2">Uncharacterized protein</fullName>
    </submittedName>
</protein>
<evidence type="ECO:0000313" key="2">
    <source>
        <dbReference type="EMBL" id="GIL56854.1"/>
    </source>
</evidence>
<proteinExistence type="predicted"/>
<organism evidence="2 3">
    <name type="scientific">Volvox africanus</name>
    <dbReference type="NCBI Taxonomy" id="51714"/>
    <lineage>
        <taxon>Eukaryota</taxon>
        <taxon>Viridiplantae</taxon>
        <taxon>Chlorophyta</taxon>
        <taxon>core chlorophytes</taxon>
        <taxon>Chlorophyceae</taxon>
        <taxon>CS clade</taxon>
        <taxon>Chlamydomonadales</taxon>
        <taxon>Volvocaceae</taxon>
        <taxon>Volvox</taxon>
    </lineage>
</organism>
<keyword evidence="3" id="KW-1185">Reference proteome</keyword>
<dbReference type="Proteomes" id="UP000747399">
    <property type="component" value="Unassembled WGS sequence"/>
</dbReference>
<evidence type="ECO:0000256" key="1">
    <source>
        <dbReference type="SAM" id="MobiDB-lite"/>
    </source>
</evidence>
<feature type="region of interest" description="Disordered" evidence="1">
    <location>
        <begin position="1"/>
        <end position="43"/>
    </location>
</feature>
<dbReference type="EMBL" id="BNCO01000025">
    <property type="protein sequence ID" value="GIL56854.1"/>
    <property type="molecule type" value="Genomic_DNA"/>
</dbReference>
<comment type="caution">
    <text evidence="2">The sequence shown here is derived from an EMBL/GenBank/DDBJ whole genome shotgun (WGS) entry which is preliminary data.</text>
</comment>
<dbReference type="AlphaFoldDB" id="A0A8J4B9J4"/>
<name>A0A8J4B9J4_9CHLO</name>
<reference evidence="2" key="1">
    <citation type="journal article" date="2021" name="Proc. Natl. Acad. Sci. U.S.A.">
        <title>Three genomes in the algal genus Volvox reveal the fate of a haploid sex-determining region after a transition to homothallism.</title>
        <authorList>
            <person name="Yamamoto K."/>
            <person name="Hamaji T."/>
            <person name="Kawai-Toyooka H."/>
            <person name="Matsuzaki R."/>
            <person name="Takahashi F."/>
            <person name="Nishimura Y."/>
            <person name="Kawachi M."/>
            <person name="Noguchi H."/>
            <person name="Minakuchi Y."/>
            <person name="Umen J.G."/>
            <person name="Toyoda A."/>
            <person name="Nozaki H."/>
        </authorList>
    </citation>
    <scope>NUCLEOTIDE SEQUENCE</scope>
    <source>
        <strain evidence="2">NIES-3780</strain>
    </source>
</reference>
<accession>A0A8J4B9J4</accession>
<evidence type="ECO:0000313" key="3">
    <source>
        <dbReference type="Proteomes" id="UP000747399"/>
    </source>
</evidence>